<dbReference type="InterPro" id="IPR006026">
    <property type="entry name" value="Peptidase_Metallo"/>
</dbReference>
<feature type="transmembrane region" description="Helical" evidence="7">
    <location>
        <begin position="75"/>
        <end position="96"/>
    </location>
</feature>
<dbReference type="EMBL" id="JAODUP010000859">
    <property type="protein sequence ID" value="KAK2143252.1"/>
    <property type="molecule type" value="Genomic_DNA"/>
</dbReference>
<feature type="domain" description="Kringle" evidence="9">
    <location>
        <begin position="701"/>
        <end position="784"/>
    </location>
</feature>
<dbReference type="PANTHER" id="PTHR10127">
    <property type="entry name" value="DISCOIDIN, CUB, EGF, LAMININ , AND ZINC METALLOPROTEASE DOMAIN CONTAINING"/>
    <property type="match status" value="1"/>
</dbReference>
<dbReference type="GO" id="GO:0008270">
    <property type="term" value="F:zinc ion binding"/>
    <property type="evidence" value="ECO:0007669"/>
    <property type="project" value="UniProtKB-UniRule"/>
</dbReference>
<dbReference type="InterPro" id="IPR038178">
    <property type="entry name" value="Kringle_sf"/>
</dbReference>
<dbReference type="InterPro" id="IPR024079">
    <property type="entry name" value="MetalloPept_cat_dom_sf"/>
</dbReference>
<dbReference type="CDD" id="cd04280">
    <property type="entry name" value="ZnMc_astacin_like"/>
    <property type="match status" value="1"/>
</dbReference>
<keyword evidence="5 6" id="KW-0645">Protease</keyword>
<proteinExistence type="predicted"/>
<dbReference type="PROSITE" id="PS00021">
    <property type="entry name" value="KRINGLE_1"/>
    <property type="match status" value="1"/>
</dbReference>
<dbReference type="InterPro" id="IPR034035">
    <property type="entry name" value="Astacin-like_dom"/>
</dbReference>
<dbReference type="CDD" id="cd00108">
    <property type="entry name" value="KR"/>
    <property type="match status" value="1"/>
</dbReference>
<reference evidence="11" key="1">
    <citation type="journal article" date="2023" name="Mol. Biol. Evol.">
        <title>Third-Generation Sequencing Reveals the Adaptive Role of the Epigenome in Three Deep-Sea Polychaetes.</title>
        <authorList>
            <person name="Perez M."/>
            <person name="Aroh O."/>
            <person name="Sun Y."/>
            <person name="Lan Y."/>
            <person name="Juniper S.K."/>
            <person name="Young C.R."/>
            <person name="Angers B."/>
            <person name="Qian P.Y."/>
        </authorList>
    </citation>
    <scope>NUCLEOTIDE SEQUENCE</scope>
    <source>
        <strain evidence="11">P08H-3</strain>
    </source>
</reference>
<keyword evidence="7" id="KW-0472">Membrane</keyword>
<dbReference type="SUPFAM" id="SSF57440">
    <property type="entry name" value="Kringle-like"/>
    <property type="match status" value="1"/>
</dbReference>
<organism evidence="11 12">
    <name type="scientific">Paralvinella palmiformis</name>
    <dbReference type="NCBI Taxonomy" id="53620"/>
    <lineage>
        <taxon>Eukaryota</taxon>
        <taxon>Metazoa</taxon>
        <taxon>Spiralia</taxon>
        <taxon>Lophotrochozoa</taxon>
        <taxon>Annelida</taxon>
        <taxon>Polychaeta</taxon>
        <taxon>Sedentaria</taxon>
        <taxon>Canalipalpata</taxon>
        <taxon>Terebellida</taxon>
        <taxon>Terebelliformia</taxon>
        <taxon>Alvinellidae</taxon>
        <taxon>Paralvinella</taxon>
    </lineage>
</organism>
<dbReference type="SMART" id="SM00130">
    <property type="entry name" value="KR"/>
    <property type="match status" value="1"/>
</dbReference>
<evidence type="ECO:0000256" key="6">
    <source>
        <dbReference type="RuleBase" id="RU361183"/>
    </source>
</evidence>
<dbReference type="PRINTS" id="PR00018">
    <property type="entry name" value="KRINGLE"/>
</dbReference>
<dbReference type="InterPro" id="IPR016186">
    <property type="entry name" value="C-type_lectin-like/link_sf"/>
</dbReference>
<feature type="domain" description="C-type lectin" evidence="8">
    <location>
        <begin position="565"/>
        <end position="672"/>
    </location>
</feature>
<keyword evidence="2" id="KW-0732">Signal</keyword>
<dbReference type="InterPro" id="IPR001304">
    <property type="entry name" value="C-type_lectin-like"/>
</dbReference>
<dbReference type="SUPFAM" id="SSF56436">
    <property type="entry name" value="C-type lectin-like"/>
    <property type="match status" value="2"/>
</dbReference>
<sequence>MGVLDTAKMGVKENVLGVLSPEARCSGHEVVVFRTRPARSLLGTIRRGVVGGLRRRSANEISTTYIRGLPDYRAWIVYLIYNMLGTVLIFATLNLLPTECLPLIGSHGNDLSRDDGDPWLINQFVCPPILCGTDAPNETQKDPSTGPLMMLRVPRTRVSAPYPFFEGDIVLDSKQKAQISKAIRKVKTKAGRKWRRKAKVRRRRQKRAIVKPVDRLWKYGIIPFEIDQSLNDETQTSIHRAHRHIESHTCLRFVHKRNEDKDYLTYINQPGCWSHVGKIGGMQTISLGRGCEKVGTAVHETCHALGFWHEQSRSDRNKYITILAENVAPSGRSQFGKRGTAESYSKGYIYDYNSVMHYGKTYFSVNGKPTIEVRGLGKKLGLDIGQRRGLSDIDAAQLNDIYYCNNKDRADRLCSKGWEYYDGRCYKFVSDDPQQYRGARDACLRSGSELVIINNNKEDSFIKKILDDRYPDLPTWRTAGRKVDAGMVWESGYGRKKAGKMKYTNWAEGHPSQYTTLVIDKVSKNNDTRLWKGKWAGVASKPELYRYPYICERKDYRCEKGWVSWADKCYFFETEKLAFDGAHQKCASLSGHLLHINNPFEDDFINDRLIGSYPNTHRWRTGGIRKDSLYFWYSHNNKYVKMKYSNWTTPTQGNYDSLVLSRDGSTPRFVWRGVPMGESHKAGSHRYGFICEKSARVHCFRSHTKDGRDYRGTLSYTEQGVSCQRWTSHYPHNHRYMMANTHRDKLEGLGDHNYCRNPDGRRSRPWCYVPLKNTVWQYCDVNICK</sequence>
<dbReference type="FunFam" id="2.40.20.10:FF:000001">
    <property type="entry name" value="Urokinase-type plasminogen activator"/>
    <property type="match status" value="1"/>
</dbReference>
<dbReference type="SUPFAM" id="SSF55486">
    <property type="entry name" value="Metalloproteases ('zincins'), catalytic domain"/>
    <property type="match status" value="1"/>
</dbReference>
<feature type="active site" evidence="5">
    <location>
        <position position="300"/>
    </location>
</feature>
<keyword evidence="5 6" id="KW-0862">Zinc</keyword>
<dbReference type="EC" id="3.4.24.-" evidence="6"/>
<dbReference type="PROSITE" id="PS50041">
    <property type="entry name" value="C_TYPE_LECTIN_2"/>
    <property type="match status" value="2"/>
</dbReference>
<dbReference type="SMART" id="SM00034">
    <property type="entry name" value="CLECT"/>
    <property type="match status" value="2"/>
</dbReference>
<comment type="cofactor">
    <cofactor evidence="5 6">
        <name>Zn(2+)</name>
        <dbReference type="ChEBI" id="CHEBI:29105"/>
    </cofactor>
    <text evidence="5 6">Binds 1 zinc ion per subunit.</text>
</comment>
<dbReference type="Proteomes" id="UP001208570">
    <property type="component" value="Unassembled WGS sequence"/>
</dbReference>
<dbReference type="GO" id="GO:0004222">
    <property type="term" value="F:metalloendopeptidase activity"/>
    <property type="evidence" value="ECO:0007669"/>
    <property type="project" value="UniProtKB-UniRule"/>
</dbReference>
<dbReference type="CDD" id="cd00037">
    <property type="entry name" value="CLECT"/>
    <property type="match status" value="1"/>
</dbReference>
<dbReference type="SMART" id="SM00235">
    <property type="entry name" value="ZnMc"/>
    <property type="match status" value="1"/>
</dbReference>
<keyword evidence="5 6" id="KW-0479">Metal-binding</keyword>
<evidence type="ECO:0000259" key="10">
    <source>
        <dbReference type="PROSITE" id="PS51864"/>
    </source>
</evidence>
<evidence type="ECO:0000259" key="9">
    <source>
        <dbReference type="PROSITE" id="PS50070"/>
    </source>
</evidence>
<dbReference type="Pfam" id="PF00051">
    <property type="entry name" value="Kringle"/>
    <property type="match status" value="1"/>
</dbReference>
<dbReference type="InterPro" id="IPR001506">
    <property type="entry name" value="Peptidase_M12A"/>
</dbReference>
<feature type="domain" description="Peptidase M12A" evidence="10">
    <location>
        <begin position="207"/>
        <end position="405"/>
    </location>
</feature>
<dbReference type="PRINTS" id="PR00480">
    <property type="entry name" value="ASTACIN"/>
</dbReference>
<dbReference type="InterPro" id="IPR013806">
    <property type="entry name" value="Kringle-like"/>
</dbReference>
<feature type="binding site" evidence="5">
    <location>
        <position position="299"/>
    </location>
    <ligand>
        <name>Zn(2+)</name>
        <dbReference type="ChEBI" id="CHEBI:29105"/>
        <note>catalytic</note>
    </ligand>
</feature>
<gene>
    <name evidence="11" type="ORF">LSH36_859g01011</name>
</gene>
<dbReference type="PROSITE" id="PS51864">
    <property type="entry name" value="ASTACIN"/>
    <property type="match status" value="1"/>
</dbReference>
<dbReference type="InterPro" id="IPR000001">
    <property type="entry name" value="Kringle"/>
</dbReference>
<protein>
    <recommendedName>
        <fullName evidence="6">Metalloendopeptidase</fullName>
        <ecNumber evidence="6">3.4.24.-</ecNumber>
    </recommendedName>
</protein>
<accession>A0AAD9IZG4</accession>
<evidence type="ECO:0000313" key="12">
    <source>
        <dbReference type="Proteomes" id="UP001208570"/>
    </source>
</evidence>
<feature type="binding site" evidence="5">
    <location>
        <position position="309"/>
    </location>
    <ligand>
        <name>Zn(2+)</name>
        <dbReference type="ChEBI" id="CHEBI:29105"/>
        <note>catalytic</note>
    </ligand>
</feature>
<comment type="caution">
    <text evidence="4">Lacks conserved residue(s) required for the propagation of feature annotation.</text>
</comment>
<feature type="binding site" evidence="5">
    <location>
        <position position="303"/>
    </location>
    <ligand>
        <name>Zn(2+)</name>
        <dbReference type="ChEBI" id="CHEBI:29105"/>
        <note>catalytic</note>
    </ligand>
</feature>
<dbReference type="GO" id="GO:0006508">
    <property type="term" value="P:proteolysis"/>
    <property type="evidence" value="ECO:0007669"/>
    <property type="project" value="UniProtKB-KW"/>
</dbReference>
<comment type="caution">
    <text evidence="11">The sequence shown here is derived from an EMBL/GenBank/DDBJ whole genome shotgun (WGS) entry which is preliminary data.</text>
</comment>
<dbReference type="Gene3D" id="2.40.20.10">
    <property type="entry name" value="Plasminogen Kringle 4"/>
    <property type="match status" value="1"/>
</dbReference>
<keyword evidence="7" id="KW-1133">Transmembrane helix</keyword>
<evidence type="ECO:0000256" key="1">
    <source>
        <dbReference type="ARBA" id="ARBA00022572"/>
    </source>
</evidence>
<dbReference type="Pfam" id="PF01400">
    <property type="entry name" value="Astacin"/>
    <property type="match status" value="1"/>
</dbReference>
<keyword evidence="7" id="KW-0812">Transmembrane</keyword>
<keyword evidence="5 6" id="KW-0378">Hydrolase</keyword>
<dbReference type="Gene3D" id="3.40.390.10">
    <property type="entry name" value="Collagenase (Catalytic Domain)"/>
    <property type="match status" value="1"/>
</dbReference>
<keyword evidence="1 4" id="KW-0420">Kringle</keyword>
<evidence type="ECO:0000313" key="11">
    <source>
        <dbReference type="EMBL" id="KAK2143252.1"/>
    </source>
</evidence>
<keyword evidence="3" id="KW-1015">Disulfide bond</keyword>
<dbReference type="Gene3D" id="3.10.100.10">
    <property type="entry name" value="Mannose-Binding Protein A, subunit A"/>
    <property type="match status" value="2"/>
</dbReference>
<dbReference type="AlphaFoldDB" id="A0AAD9IZG4"/>
<keyword evidence="5 6" id="KW-0482">Metalloprotease</keyword>
<evidence type="ECO:0000259" key="8">
    <source>
        <dbReference type="PROSITE" id="PS50041"/>
    </source>
</evidence>
<feature type="domain" description="C-type lectin" evidence="8">
    <location>
        <begin position="421"/>
        <end position="535"/>
    </location>
</feature>
<name>A0AAD9IZG4_9ANNE</name>
<dbReference type="InterPro" id="IPR016187">
    <property type="entry name" value="CTDL_fold"/>
</dbReference>
<keyword evidence="12" id="KW-1185">Reference proteome</keyword>
<evidence type="ECO:0000256" key="2">
    <source>
        <dbReference type="ARBA" id="ARBA00022729"/>
    </source>
</evidence>
<dbReference type="PANTHER" id="PTHR10127:SF775">
    <property type="entry name" value="METALLOENDOPEPTIDASE"/>
    <property type="match status" value="1"/>
</dbReference>
<dbReference type="InterPro" id="IPR018056">
    <property type="entry name" value="Kringle_CS"/>
</dbReference>
<evidence type="ECO:0000256" key="4">
    <source>
        <dbReference type="PROSITE-ProRule" id="PRU00121"/>
    </source>
</evidence>
<dbReference type="Pfam" id="PF00059">
    <property type="entry name" value="Lectin_C"/>
    <property type="match status" value="2"/>
</dbReference>
<evidence type="ECO:0000256" key="3">
    <source>
        <dbReference type="ARBA" id="ARBA00023157"/>
    </source>
</evidence>
<evidence type="ECO:0000256" key="7">
    <source>
        <dbReference type="SAM" id="Phobius"/>
    </source>
</evidence>
<dbReference type="PROSITE" id="PS50070">
    <property type="entry name" value="KRINGLE_2"/>
    <property type="match status" value="1"/>
</dbReference>
<evidence type="ECO:0000256" key="5">
    <source>
        <dbReference type="PROSITE-ProRule" id="PRU01211"/>
    </source>
</evidence>